<proteinExistence type="predicted"/>
<accession>A0AB39RCT2</accession>
<protein>
    <submittedName>
        <fullName evidence="1">Uncharacterized protein</fullName>
    </submittedName>
</protein>
<name>A0AB39RCT2_9ACTN</name>
<organism evidence="1">
    <name type="scientific">Streptomyces sp. R41</name>
    <dbReference type="NCBI Taxonomy" id="3238632"/>
    <lineage>
        <taxon>Bacteria</taxon>
        <taxon>Bacillati</taxon>
        <taxon>Actinomycetota</taxon>
        <taxon>Actinomycetes</taxon>
        <taxon>Kitasatosporales</taxon>
        <taxon>Streptomycetaceae</taxon>
        <taxon>Streptomyces</taxon>
    </lineage>
</organism>
<dbReference type="RefSeq" id="WP_369246233.1">
    <property type="nucleotide sequence ID" value="NZ_CP163443.1"/>
</dbReference>
<dbReference type="AlphaFoldDB" id="A0AB39RCT2"/>
<gene>
    <name evidence="1" type="ORF">AB5J53_15505</name>
</gene>
<sequence length="66" mass="7256">MRVRCVGGSRVPPTCGPGRCLRKLSAFRISDDPDSELGGKVLALHARKAEVYPQWGRLLDEIPAPR</sequence>
<dbReference type="EMBL" id="CP163443">
    <property type="protein sequence ID" value="XDQ52967.1"/>
    <property type="molecule type" value="Genomic_DNA"/>
</dbReference>
<reference evidence="1" key="1">
    <citation type="submission" date="2024-07" db="EMBL/GenBank/DDBJ databases">
        <authorList>
            <person name="Yu S.T."/>
        </authorList>
    </citation>
    <scope>NUCLEOTIDE SEQUENCE</scope>
    <source>
        <strain evidence="1">R41</strain>
    </source>
</reference>
<evidence type="ECO:0000313" key="1">
    <source>
        <dbReference type="EMBL" id="XDQ52967.1"/>
    </source>
</evidence>